<dbReference type="Proteomes" id="UP001597110">
    <property type="component" value="Unassembled WGS sequence"/>
</dbReference>
<sequence length="527" mass="57727">MVRVLALFLIACGLPAHAAWQPDNALQPGEGAVLLTVSVDYPSFANENALPGLIPQLTVERLDDAKPKQFVLRNRLQGLHTTRAYAGSLPPGRYRVYDIMGSKCRLICAKGGISKPGTEHLAEFVIEAGRVRYLGSVLVSVRPPVKPRKTATVYWGYTRQPDPVAGRRLLDGLYPELAAAATGEMLVGWETPPHAEATADAALDRIRRETSSLLDPTPYGDSGVQFGGLNGVVKRASAQSMRLIDTGSVFTIKSALQGPDGRMLAGGEASTLRYSSDDGRTWQDVGAGLPYGIVLQIRSISGDEVVFLLHHGANAALYRGRFGDTSWTQVGDWPMEFKFWTGLPGMPPEMQLQGRKVAVTLPSKSGVFVDLDSGESHAINPPGSLAMFTYTPDGVMRCICFRSIAANPWESRDLGKTWQDSPFDRWMVLPAFRDATHAFSYKGAMFNKNKMAVMHTRDGGATWTESRPPVPGGWWRPFYAADGRRMVLSGFVAVDGDILARAYWSDDEGAQWTEWVNEGIWLHPKQS</sequence>
<evidence type="ECO:0000256" key="1">
    <source>
        <dbReference type="SAM" id="SignalP"/>
    </source>
</evidence>
<reference evidence="3" key="1">
    <citation type="journal article" date="2019" name="Int. J. Syst. Evol. Microbiol.">
        <title>The Global Catalogue of Microorganisms (GCM) 10K type strain sequencing project: providing services to taxonomists for standard genome sequencing and annotation.</title>
        <authorList>
            <consortium name="The Broad Institute Genomics Platform"/>
            <consortium name="The Broad Institute Genome Sequencing Center for Infectious Disease"/>
            <person name="Wu L."/>
            <person name="Ma J."/>
        </authorList>
    </citation>
    <scope>NUCLEOTIDE SEQUENCE [LARGE SCALE GENOMIC DNA]</scope>
    <source>
        <strain evidence="3">CCUG 55585</strain>
    </source>
</reference>
<feature type="signal peptide" evidence="1">
    <location>
        <begin position="1"/>
        <end position="18"/>
    </location>
</feature>
<dbReference type="RefSeq" id="WP_386821926.1">
    <property type="nucleotide sequence ID" value="NZ_JBHTIF010000001.1"/>
</dbReference>
<evidence type="ECO:0000313" key="3">
    <source>
        <dbReference type="Proteomes" id="UP001597110"/>
    </source>
</evidence>
<keyword evidence="1" id="KW-0732">Signal</keyword>
<gene>
    <name evidence="2" type="ORF">ACFQ0E_01445</name>
</gene>
<accession>A0ABW2YBI5</accession>
<comment type="caution">
    <text evidence="2">The sequence shown here is derived from an EMBL/GenBank/DDBJ whole genome shotgun (WGS) entry which is preliminary data.</text>
</comment>
<dbReference type="EMBL" id="JBHTIF010000001">
    <property type="protein sequence ID" value="MFD0724253.1"/>
    <property type="molecule type" value="Genomic_DNA"/>
</dbReference>
<dbReference type="Gene3D" id="2.130.10.10">
    <property type="entry name" value="YVTN repeat-like/Quinoprotein amine dehydrogenase"/>
    <property type="match status" value="1"/>
</dbReference>
<evidence type="ECO:0000313" key="2">
    <source>
        <dbReference type="EMBL" id="MFD0724253.1"/>
    </source>
</evidence>
<protein>
    <submittedName>
        <fullName evidence="2">Uncharacterized protein</fullName>
    </submittedName>
</protein>
<dbReference type="CDD" id="cd15482">
    <property type="entry name" value="Sialidase_non-viral"/>
    <property type="match status" value="1"/>
</dbReference>
<feature type="chain" id="PRO_5046793306" evidence="1">
    <location>
        <begin position="19"/>
        <end position="527"/>
    </location>
</feature>
<name>A0ABW2YBI5_9GAMM</name>
<organism evidence="2 3">
    <name type="scientific">Lysobacter brunescens</name>
    <dbReference type="NCBI Taxonomy" id="262323"/>
    <lineage>
        <taxon>Bacteria</taxon>
        <taxon>Pseudomonadati</taxon>
        <taxon>Pseudomonadota</taxon>
        <taxon>Gammaproteobacteria</taxon>
        <taxon>Lysobacterales</taxon>
        <taxon>Lysobacteraceae</taxon>
        <taxon>Lysobacter</taxon>
    </lineage>
</organism>
<proteinExistence type="predicted"/>
<dbReference type="InterPro" id="IPR015943">
    <property type="entry name" value="WD40/YVTN_repeat-like_dom_sf"/>
</dbReference>
<keyword evidence="3" id="KW-1185">Reference proteome</keyword>
<dbReference type="SUPFAM" id="SSF110296">
    <property type="entry name" value="Oligoxyloglucan reducing end-specific cellobiohydrolase"/>
    <property type="match status" value="1"/>
</dbReference>